<dbReference type="HAMAP" id="MF_00378">
    <property type="entry name" value="Exonuc_7_L"/>
    <property type="match status" value="1"/>
</dbReference>
<keyword evidence="2 5" id="KW-0540">Nuclease</keyword>
<dbReference type="GO" id="GO:0005737">
    <property type="term" value="C:cytoplasm"/>
    <property type="evidence" value="ECO:0007669"/>
    <property type="project" value="UniProtKB-SubCell"/>
</dbReference>
<dbReference type="GO" id="GO:0006308">
    <property type="term" value="P:DNA catabolic process"/>
    <property type="evidence" value="ECO:0007669"/>
    <property type="project" value="UniProtKB-UniRule"/>
</dbReference>
<dbReference type="Pfam" id="PF02601">
    <property type="entry name" value="Exonuc_VII_L"/>
    <property type="match status" value="1"/>
</dbReference>
<dbReference type="InterPro" id="IPR003753">
    <property type="entry name" value="Exonuc_VII_L"/>
</dbReference>
<dbReference type="EMBL" id="FNFI01000001">
    <property type="protein sequence ID" value="SDJ56779.1"/>
    <property type="molecule type" value="Genomic_DNA"/>
</dbReference>
<keyword evidence="3 5" id="KW-0378">Hydrolase</keyword>
<dbReference type="InterPro" id="IPR025824">
    <property type="entry name" value="OB-fold_nuc-bd_dom"/>
</dbReference>
<evidence type="ECO:0000256" key="6">
    <source>
        <dbReference type="RuleBase" id="RU004355"/>
    </source>
</evidence>
<feature type="domain" description="Exonuclease VII large subunit C-terminal" evidence="7">
    <location>
        <begin position="128"/>
        <end position="439"/>
    </location>
</feature>
<comment type="subcellular location">
    <subcellularLocation>
        <location evidence="5 6">Cytoplasm</location>
    </subcellularLocation>
</comment>
<protein>
    <recommendedName>
        <fullName evidence="5">Exodeoxyribonuclease 7 large subunit</fullName>
        <ecNumber evidence="5">3.1.11.6</ecNumber>
    </recommendedName>
    <alternativeName>
        <fullName evidence="5">Exodeoxyribonuclease VII large subunit</fullName>
        <shortName evidence="5">Exonuclease VII large subunit</shortName>
    </alternativeName>
</protein>
<dbReference type="AlphaFoldDB" id="A0A1G8USU4"/>
<dbReference type="Proteomes" id="UP000242700">
    <property type="component" value="Unassembled WGS sequence"/>
</dbReference>
<dbReference type="GO" id="GO:0009318">
    <property type="term" value="C:exodeoxyribonuclease VII complex"/>
    <property type="evidence" value="ECO:0007669"/>
    <property type="project" value="UniProtKB-UniRule"/>
</dbReference>
<comment type="subunit">
    <text evidence="5">Heterooligomer composed of large and small subunits.</text>
</comment>
<proteinExistence type="inferred from homology"/>
<comment type="catalytic activity">
    <reaction evidence="5 6">
        <text>Exonucleolytic cleavage in either 5'- to 3'- or 3'- to 5'-direction to yield nucleoside 5'-phosphates.</text>
        <dbReference type="EC" id="3.1.11.6"/>
    </reaction>
</comment>
<dbReference type="CDD" id="cd04489">
    <property type="entry name" value="ExoVII_LU_OBF"/>
    <property type="match status" value="1"/>
</dbReference>
<keyword evidence="1 5" id="KW-0963">Cytoplasm</keyword>
<evidence type="ECO:0000259" key="7">
    <source>
        <dbReference type="Pfam" id="PF02601"/>
    </source>
</evidence>
<dbReference type="PANTHER" id="PTHR30008">
    <property type="entry name" value="EXODEOXYRIBONUCLEASE 7 LARGE SUBUNIT"/>
    <property type="match status" value="1"/>
</dbReference>
<evidence type="ECO:0000256" key="5">
    <source>
        <dbReference type="HAMAP-Rule" id="MF_00378"/>
    </source>
</evidence>
<comment type="similarity">
    <text evidence="5 6">Belongs to the XseA family.</text>
</comment>
<feature type="domain" description="OB-fold nucleic acid binding" evidence="8">
    <location>
        <begin position="9"/>
        <end position="104"/>
    </location>
</feature>
<dbReference type="GO" id="GO:0003676">
    <property type="term" value="F:nucleic acid binding"/>
    <property type="evidence" value="ECO:0007669"/>
    <property type="project" value="InterPro"/>
</dbReference>
<evidence type="ECO:0000256" key="3">
    <source>
        <dbReference type="ARBA" id="ARBA00022801"/>
    </source>
</evidence>
<evidence type="ECO:0000259" key="8">
    <source>
        <dbReference type="Pfam" id="PF13742"/>
    </source>
</evidence>
<dbReference type="STRING" id="586411.SAMN05216187_10198"/>
<evidence type="ECO:0000256" key="1">
    <source>
        <dbReference type="ARBA" id="ARBA00022490"/>
    </source>
</evidence>
<dbReference type="InterPro" id="IPR020579">
    <property type="entry name" value="Exonuc_VII_lsu_C"/>
</dbReference>
<accession>A0A1G8USU4</accession>
<dbReference type="NCBIfam" id="TIGR00237">
    <property type="entry name" value="xseA"/>
    <property type="match status" value="1"/>
</dbReference>
<dbReference type="Pfam" id="PF13742">
    <property type="entry name" value="tRNA_anti_2"/>
    <property type="match status" value="1"/>
</dbReference>
<evidence type="ECO:0000313" key="9">
    <source>
        <dbReference type="EMBL" id="SDJ56779.1"/>
    </source>
</evidence>
<keyword evidence="4 5" id="KW-0269">Exonuclease</keyword>
<comment type="function">
    <text evidence="5">Bidirectionally degrades single-stranded DNA into large acid-insoluble oligonucleotides, which are then degraded further into small acid-soluble oligonucleotides.</text>
</comment>
<dbReference type="RefSeq" id="WP_256333913.1">
    <property type="nucleotide sequence ID" value="NZ_FNFI01000001.1"/>
</dbReference>
<organism evidence="9 10">
    <name type="scientific">Jeotgalicoccus aerolatus</name>
    <dbReference type="NCBI Taxonomy" id="709510"/>
    <lineage>
        <taxon>Bacteria</taxon>
        <taxon>Bacillati</taxon>
        <taxon>Bacillota</taxon>
        <taxon>Bacilli</taxon>
        <taxon>Bacillales</taxon>
        <taxon>Staphylococcaceae</taxon>
        <taxon>Jeotgalicoccus</taxon>
    </lineage>
</organism>
<evidence type="ECO:0000256" key="4">
    <source>
        <dbReference type="ARBA" id="ARBA00022839"/>
    </source>
</evidence>
<dbReference type="EC" id="3.1.11.6" evidence="5"/>
<name>A0A1G8USU4_9STAP</name>
<dbReference type="PANTHER" id="PTHR30008:SF0">
    <property type="entry name" value="EXODEOXYRIBONUCLEASE 7 LARGE SUBUNIT"/>
    <property type="match status" value="1"/>
</dbReference>
<gene>
    <name evidence="5" type="primary">xseA</name>
    <name evidence="9" type="ORF">SAMN05216187_10198</name>
</gene>
<dbReference type="GO" id="GO:0008855">
    <property type="term" value="F:exodeoxyribonuclease VII activity"/>
    <property type="evidence" value="ECO:0007669"/>
    <property type="project" value="UniProtKB-UniRule"/>
</dbReference>
<reference evidence="10" key="1">
    <citation type="submission" date="2016-10" db="EMBL/GenBank/DDBJ databases">
        <authorList>
            <person name="Varghese N."/>
            <person name="Submissions S."/>
        </authorList>
    </citation>
    <scope>NUCLEOTIDE SEQUENCE [LARGE SCALE GENOMIC DNA]</scope>
    <source>
        <strain evidence="10">CGMCC 1.8911</strain>
    </source>
</reference>
<sequence length="450" mass="51109">MAMDSTKYLSVQSLTKYIKYKFEKDPYLQRVFLKGELSNVKHHTNGHIYFSVKDDQSVISAVMFRYDADKLNFKPEEGQNVLLAGNITLYERRGQYQIYVKEMQIDGIGQLFLKLEENKELLKIKGYLKTEHKKPLPAFPEHIAIVSSTTSAAIKDMITTLSRRYPLVKVTTLNTYVQGGRSKDSVIDNLKRADALKADTVILARGGGSIEDLWTFNELEVALAVFNMKTPIVTGVGHETDITLVDYVSDLRAPTPTAAAEQAVPNIKDLNTRLGELHRQLDNLTLSRISNSRQMLDNLSNYYKFKNPNLLYTEQTERLRDLSSTLDNFMSQELLNFRHRLDKYMSALAYNNPAPDIQKYQSELKRTSGDLNRQMKMMISQKVERLAANINVLESVSPVQILKRGYSYTTFNNKIVTDAKNLNVGDVIETSFNSGTVSAKVTEVNTDDEI</sequence>
<evidence type="ECO:0000313" key="10">
    <source>
        <dbReference type="Proteomes" id="UP000242700"/>
    </source>
</evidence>
<evidence type="ECO:0000256" key="2">
    <source>
        <dbReference type="ARBA" id="ARBA00022722"/>
    </source>
</evidence>